<evidence type="ECO:0000313" key="2">
    <source>
        <dbReference type="EMBL" id="NLR95093.1"/>
    </source>
</evidence>
<reference evidence="2 3" key="1">
    <citation type="submission" date="2020-04" db="EMBL/GenBank/DDBJ databases">
        <title>Flammeovirga sp. SR4, a novel species isolated from seawater.</title>
        <authorList>
            <person name="Wang X."/>
        </authorList>
    </citation>
    <scope>NUCLEOTIDE SEQUENCE [LARGE SCALE GENOMIC DNA]</scope>
    <source>
        <strain evidence="2 3">SR4</strain>
    </source>
</reference>
<protein>
    <recommendedName>
        <fullName evidence="4">DUF3592 domain-containing protein</fullName>
    </recommendedName>
</protein>
<dbReference type="EMBL" id="JABAIL010000041">
    <property type="protein sequence ID" value="NLR95093.1"/>
    <property type="molecule type" value="Genomic_DNA"/>
</dbReference>
<feature type="transmembrane region" description="Helical" evidence="1">
    <location>
        <begin position="12"/>
        <end position="32"/>
    </location>
</feature>
<dbReference type="AlphaFoldDB" id="A0A7X8SRS7"/>
<evidence type="ECO:0000313" key="3">
    <source>
        <dbReference type="Proteomes" id="UP000585050"/>
    </source>
</evidence>
<organism evidence="2 3">
    <name type="scientific">Flammeovirga agarivorans</name>
    <dbReference type="NCBI Taxonomy" id="2726742"/>
    <lineage>
        <taxon>Bacteria</taxon>
        <taxon>Pseudomonadati</taxon>
        <taxon>Bacteroidota</taxon>
        <taxon>Cytophagia</taxon>
        <taxon>Cytophagales</taxon>
        <taxon>Flammeovirgaceae</taxon>
        <taxon>Flammeovirga</taxon>
    </lineage>
</organism>
<sequence>MKSYLENLLKWWFWSPIGYKWILYFSAIFYLFSSELYFGANSFFPFNIIGAIFIFGYLISSFLLSFHYSHLPFQKLSKSRKVYFQSVLLIGICFIPGYCTYEIVDQIRKYELQNNLGVTNSMVIDTNQKGNKVKYEFNVDGWNYKGWTSSNKHKIGDIIQVKYSKSFPALNQEQD</sequence>
<dbReference type="Proteomes" id="UP000585050">
    <property type="component" value="Unassembled WGS sequence"/>
</dbReference>
<keyword evidence="1" id="KW-1133">Transmembrane helix</keyword>
<dbReference type="RefSeq" id="WP_168885797.1">
    <property type="nucleotide sequence ID" value="NZ_JABAIL010000041.1"/>
</dbReference>
<evidence type="ECO:0000256" key="1">
    <source>
        <dbReference type="SAM" id="Phobius"/>
    </source>
</evidence>
<feature type="transmembrane region" description="Helical" evidence="1">
    <location>
        <begin position="83"/>
        <end position="104"/>
    </location>
</feature>
<accession>A0A7X8SRS7</accession>
<proteinExistence type="predicted"/>
<comment type="caution">
    <text evidence="2">The sequence shown here is derived from an EMBL/GenBank/DDBJ whole genome shotgun (WGS) entry which is preliminary data.</text>
</comment>
<keyword evidence="1" id="KW-0472">Membrane</keyword>
<keyword evidence="1" id="KW-0812">Transmembrane</keyword>
<name>A0A7X8SRS7_9BACT</name>
<keyword evidence="3" id="KW-1185">Reference proteome</keyword>
<feature type="transmembrane region" description="Helical" evidence="1">
    <location>
        <begin position="44"/>
        <end position="63"/>
    </location>
</feature>
<evidence type="ECO:0008006" key="4">
    <source>
        <dbReference type="Google" id="ProtNLM"/>
    </source>
</evidence>
<gene>
    <name evidence="2" type="ORF">HGP29_28090</name>
</gene>